<dbReference type="InterPro" id="IPR013520">
    <property type="entry name" value="Ribonucl_H"/>
</dbReference>
<evidence type="ECO:0000313" key="7">
    <source>
        <dbReference type="EMBL" id="OXU21191.1"/>
    </source>
</evidence>
<accession>A0A232ES68</accession>
<dbReference type="PANTHER" id="PTHR11046:SF0">
    <property type="entry name" value="OLIGORIBONUCLEASE, MITOCHONDRIAL"/>
    <property type="match status" value="1"/>
</dbReference>
<keyword evidence="8" id="KW-1185">Reference proteome</keyword>
<dbReference type="InterPro" id="IPR022894">
    <property type="entry name" value="Oligoribonuclease"/>
</dbReference>
<evidence type="ECO:0000256" key="3">
    <source>
        <dbReference type="ARBA" id="ARBA00022801"/>
    </source>
</evidence>
<evidence type="ECO:0000256" key="4">
    <source>
        <dbReference type="ARBA" id="ARBA00022839"/>
    </source>
</evidence>
<dbReference type="STRING" id="543379.A0A232ES68"/>
<organism evidence="7 8">
    <name type="scientific">Trichomalopsis sarcophagae</name>
    <dbReference type="NCBI Taxonomy" id="543379"/>
    <lineage>
        <taxon>Eukaryota</taxon>
        <taxon>Metazoa</taxon>
        <taxon>Ecdysozoa</taxon>
        <taxon>Arthropoda</taxon>
        <taxon>Hexapoda</taxon>
        <taxon>Insecta</taxon>
        <taxon>Pterygota</taxon>
        <taxon>Neoptera</taxon>
        <taxon>Endopterygota</taxon>
        <taxon>Hymenoptera</taxon>
        <taxon>Apocrita</taxon>
        <taxon>Proctotrupomorpha</taxon>
        <taxon>Chalcidoidea</taxon>
        <taxon>Pteromalidae</taxon>
        <taxon>Pteromalinae</taxon>
        <taxon>Trichomalopsis</taxon>
    </lineage>
</organism>
<dbReference type="GO" id="GO:0003676">
    <property type="term" value="F:nucleic acid binding"/>
    <property type="evidence" value="ECO:0007669"/>
    <property type="project" value="InterPro"/>
</dbReference>
<name>A0A232ES68_9HYME</name>
<dbReference type="GO" id="GO:0000175">
    <property type="term" value="F:3'-5'-RNA exonuclease activity"/>
    <property type="evidence" value="ECO:0007669"/>
    <property type="project" value="InterPro"/>
</dbReference>
<dbReference type="EMBL" id="NNAY01002492">
    <property type="protein sequence ID" value="OXU21191.1"/>
    <property type="molecule type" value="Genomic_DNA"/>
</dbReference>
<evidence type="ECO:0000256" key="2">
    <source>
        <dbReference type="ARBA" id="ARBA00022722"/>
    </source>
</evidence>
<dbReference type="AlphaFoldDB" id="A0A232ES68"/>
<dbReference type="FunFam" id="3.30.420.10:FF:000003">
    <property type="entry name" value="Oligoribonuclease"/>
    <property type="match status" value="1"/>
</dbReference>
<reference evidence="7 8" key="1">
    <citation type="journal article" date="2017" name="Curr. Biol.">
        <title>The Evolution of Venom by Co-option of Single-Copy Genes.</title>
        <authorList>
            <person name="Martinson E.O."/>
            <person name="Mrinalini"/>
            <person name="Kelkar Y.D."/>
            <person name="Chang C.H."/>
            <person name="Werren J.H."/>
        </authorList>
    </citation>
    <scope>NUCLEOTIDE SEQUENCE [LARGE SCALE GENOMIC DNA]</scope>
    <source>
        <strain evidence="7 8">Alberta</strain>
        <tissue evidence="7">Whole body</tissue>
    </source>
</reference>
<dbReference type="GO" id="GO:0005739">
    <property type="term" value="C:mitochondrion"/>
    <property type="evidence" value="ECO:0007669"/>
    <property type="project" value="TreeGrafter"/>
</dbReference>
<dbReference type="Gene3D" id="3.30.420.10">
    <property type="entry name" value="Ribonuclease H-like superfamily/Ribonuclease H"/>
    <property type="match status" value="1"/>
</dbReference>
<comment type="similarity">
    <text evidence="1">Belongs to the oligoribonuclease family.</text>
</comment>
<evidence type="ECO:0000256" key="1">
    <source>
        <dbReference type="ARBA" id="ARBA00009921"/>
    </source>
</evidence>
<dbReference type="SUPFAM" id="SSF53098">
    <property type="entry name" value="Ribonuclease H-like"/>
    <property type="match status" value="1"/>
</dbReference>
<feature type="domain" description="Exonuclease" evidence="6">
    <location>
        <begin position="51"/>
        <end position="225"/>
    </location>
</feature>
<keyword evidence="3" id="KW-0378">Hydrolase</keyword>
<dbReference type="Pfam" id="PF00929">
    <property type="entry name" value="RNase_T"/>
    <property type="match status" value="1"/>
</dbReference>
<evidence type="ECO:0000256" key="5">
    <source>
        <dbReference type="ARBA" id="ARBA00072681"/>
    </source>
</evidence>
<proteinExistence type="inferred from homology"/>
<gene>
    <name evidence="7" type="ORF">TSAR_016484</name>
</gene>
<dbReference type="SMART" id="SM00479">
    <property type="entry name" value="EXOIII"/>
    <property type="match status" value="1"/>
</dbReference>
<keyword evidence="2" id="KW-0540">Nuclease</keyword>
<dbReference type="OrthoDB" id="270189at2759"/>
<evidence type="ECO:0000259" key="6">
    <source>
        <dbReference type="SMART" id="SM00479"/>
    </source>
</evidence>
<dbReference type="InterPro" id="IPR036397">
    <property type="entry name" value="RNaseH_sf"/>
</dbReference>
<comment type="caution">
    <text evidence="7">The sequence shown here is derived from an EMBL/GenBank/DDBJ whole genome shotgun (WGS) entry which is preliminary data.</text>
</comment>
<dbReference type="PANTHER" id="PTHR11046">
    <property type="entry name" value="OLIGORIBONUCLEASE, MITOCHONDRIAL"/>
    <property type="match status" value="1"/>
</dbReference>
<dbReference type="InterPro" id="IPR012337">
    <property type="entry name" value="RNaseH-like_sf"/>
</dbReference>
<dbReference type="Proteomes" id="UP000215335">
    <property type="component" value="Unassembled WGS sequence"/>
</dbReference>
<keyword evidence="4" id="KW-0269">Exonuclease</keyword>
<protein>
    <recommendedName>
        <fullName evidence="5">Probable oligoribonuclease</fullName>
    </recommendedName>
</protein>
<sequence>MSIARGVVIVFFHHISRWLEIDLRTFYVGKYIADHSDANTQDMSNNQRRNRIVWIDMEMTGLVVESDRILEVACLITDENLNIVSDEFHQVLHQSDDELARMNAWCQEHHTKSGLVEASKKSQEDERSVDKSLYNFLNKYIPKGRCPMAGNSVYMDRLFLRKYMPTSNEYMHYRIIDVSSIKEVVRRWKPEVHDAAPKKERNHRSLDDIRESISELDFYRKNVFNANSND</sequence>
<evidence type="ECO:0000313" key="8">
    <source>
        <dbReference type="Proteomes" id="UP000215335"/>
    </source>
</evidence>
<dbReference type="NCBIfam" id="NF003765">
    <property type="entry name" value="PRK05359.1"/>
    <property type="match status" value="1"/>
</dbReference>
<dbReference type="CDD" id="cd06135">
    <property type="entry name" value="Orn"/>
    <property type="match status" value="1"/>
</dbReference>